<dbReference type="InterPro" id="IPR012132">
    <property type="entry name" value="GMC_OxRdtase"/>
</dbReference>
<evidence type="ECO:0000256" key="1">
    <source>
        <dbReference type="ARBA" id="ARBA00001974"/>
    </source>
</evidence>
<comment type="caution">
    <text evidence="7">The sequence shown here is derived from an EMBL/GenBank/DDBJ whole genome shotgun (WGS) entry which is preliminary data.</text>
</comment>
<evidence type="ECO:0000256" key="3">
    <source>
        <dbReference type="ARBA" id="ARBA00022630"/>
    </source>
</evidence>
<dbReference type="AlphaFoldDB" id="A0A147HQL6"/>
<feature type="non-terminal residue" evidence="7">
    <location>
        <position position="1"/>
    </location>
</feature>
<evidence type="ECO:0000256" key="4">
    <source>
        <dbReference type="ARBA" id="ARBA00022827"/>
    </source>
</evidence>
<name>A0A147HQL6_9SPHN</name>
<dbReference type="GO" id="GO:0016614">
    <property type="term" value="F:oxidoreductase activity, acting on CH-OH group of donors"/>
    <property type="evidence" value="ECO:0007669"/>
    <property type="project" value="InterPro"/>
</dbReference>
<dbReference type="Proteomes" id="UP000074310">
    <property type="component" value="Unassembled WGS sequence"/>
</dbReference>
<dbReference type="RefSeq" id="WP_193753173.1">
    <property type="nucleotide sequence ID" value="NZ_LDTB01000278.1"/>
</dbReference>
<keyword evidence="8" id="KW-1185">Reference proteome</keyword>
<dbReference type="SUPFAM" id="SSF51905">
    <property type="entry name" value="FAD/NAD(P)-binding domain"/>
    <property type="match status" value="1"/>
</dbReference>
<dbReference type="EMBL" id="LDTB01000278">
    <property type="protein sequence ID" value="KTT62573.1"/>
    <property type="molecule type" value="Genomic_DNA"/>
</dbReference>
<reference evidence="7 8" key="1">
    <citation type="journal article" date="2016" name="Front. Microbiol.">
        <title>Genomic Resource of Rice Seed Associated Bacteria.</title>
        <authorList>
            <person name="Midha S."/>
            <person name="Bansal K."/>
            <person name="Sharma S."/>
            <person name="Kumar N."/>
            <person name="Patil P.P."/>
            <person name="Chaudhry V."/>
            <person name="Patil P.B."/>
        </authorList>
    </citation>
    <scope>NUCLEOTIDE SEQUENCE [LARGE SCALE GENOMIC DNA]</scope>
    <source>
        <strain evidence="7 8">NS334</strain>
    </source>
</reference>
<keyword evidence="3 5" id="KW-0285">Flavoprotein</keyword>
<gene>
    <name evidence="7" type="ORF">NS334_17210</name>
</gene>
<dbReference type="Pfam" id="PF00732">
    <property type="entry name" value="GMC_oxred_N"/>
    <property type="match status" value="1"/>
</dbReference>
<feature type="domain" description="Glucose-methanol-choline oxidoreductase N-terminal" evidence="6">
    <location>
        <begin position="15"/>
        <end position="38"/>
    </location>
</feature>
<protein>
    <submittedName>
        <fullName evidence="7">GMC family oxidoreductase</fullName>
    </submittedName>
</protein>
<proteinExistence type="inferred from homology"/>
<keyword evidence="4 5" id="KW-0274">FAD</keyword>
<evidence type="ECO:0000256" key="5">
    <source>
        <dbReference type="RuleBase" id="RU003968"/>
    </source>
</evidence>
<evidence type="ECO:0000256" key="2">
    <source>
        <dbReference type="ARBA" id="ARBA00010790"/>
    </source>
</evidence>
<comment type="cofactor">
    <cofactor evidence="1">
        <name>FAD</name>
        <dbReference type="ChEBI" id="CHEBI:57692"/>
    </cofactor>
</comment>
<dbReference type="PANTHER" id="PTHR11552:SF147">
    <property type="entry name" value="CHOLINE DEHYDROGENASE, MITOCHONDRIAL"/>
    <property type="match status" value="1"/>
</dbReference>
<dbReference type="GO" id="GO:0050660">
    <property type="term" value="F:flavin adenine dinucleotide binding"/>
    <property type="evidence" value="ECO:0007669"/>
    <property type="project" value="InterPro"/>
</dbReference>
<dbReference type="Gene3D" id="3.30.560.10">
    <property type="entry name" value="Glucose Oxidase, domain 3"/>
    <property type="match status" value="1"/>
</dbReference>
<evidence type="ECO:0000313" key="7">
    <source>
        <dbReference type="EMBL" id="KTT62573.1"/>
    </source>
</evidence>
<comment type="similarity">
    <text evidence="2 5">Belongs to the GMC oxidoreductase family.</text>
</comment>
<dbReference type="InterPro" id="IPR036188">
    <property type="entry name" value="FAD/NAD-bd_sf"/>
</dbReference>
<organism evidence="7 8">
    <name type="scientific">Sphingomonas endophytica</name>
    <dbReference type="NCBI Taxonomy" id="869719"/>
    <lineage>
        <taxon>Bacteria</taxon>
        <taxon>Pseudomonadati</taxon>
        <taxon>Pseudomonadota</taxon>
        <taxon>Alphaproteobacteria</taxon>
        <taxon>Sphingomonadales</taxon>
        <taxon>Sphingomonadaceae</taxon>
        <taxon>Sphingomonas</taxon>
    </lineage>
</organism>
<dbReference type="PANTHER" id="PTHR11552">
    <property type="entry name" value="GLUCOSE-METHANOL-CHOLINE GMC OXIDOREDUCTASE"/>
    <property type="match status" value="1"/>
</dbReference>
<sequence>PQQHLNARPLFWPRGKTLGGSSSINAMVYMRGHKADYDGWEVASGTSVWGWDRVRALFKRLENNQRFGNSEYHGTGGELFVSELQTVNPLSRSFVKAGRELQIQHNDDFNGERQEGVGLYQVTQNRGRRWSSAKAFLESALDRPNLEVITDARVTRVVMDGRRAIGVSYRRNNKYKQARLNP</sequence>
<dbReference type="Gene3D" id="3.50.50.60">
    <property type="entry name" value="FAD/NAD(P)-binding domain"/>
    <property type="match status" value="1"/>
</dbReference>
<evidence type="ECO:0000259" key="6">
    <source>
        <dbReference type="PROSITE" id="PS00623"/>
    </source>
</evidence>
<evidence type="ECO:0000313" key="8">
    <source>
        <dbReference type="Proteomes" id="UP000074310"/>
    </source>
</evidence>
<dbReference type="PROSITE" id="PS00623">
    <property type="entry name" value="GMC_OXRED_1"/>
    <property type="match status" value="1"/>
</dbReference>
<feature type="non-terminal residue" evidence="7">
    <location>
        <position position="182"/>
    </location>
</feature>
<accession>A0A147HQL6</accession>
<dbReference type="InterPro" id="IPR000172">
    <property type="entry name" value="GMC_OxRdtase_N"/>
</dbReference>